<feature type="compositionally biased region" description="Low complexity" evidence="1">
    <location>
        <begin position="352"/>
        <end position="381"/>
    </location>
</feature>
<gene>
    <name evidence="2" type="ORF">SPIL2461_LOCUS1081</name>
</gene>
<feature type="compositionally biased region" description="Pro residues" evidence="1">
    <location>
        <begin position="382"/>
        <end position="396"/>
    </location>
</feature>
<feature type="region of interest" description="Disordered" evidence="1">
    <location>
        <begin position="348"/>
        <end position="455"/>
    </location>
</feature>
<dbReference type="Proteomes" id="UP000649617">
    <property type="component" value="Unassembled WGS sequence"/>
</dbReference>
<comment type="caution">
    <text evidence="2">The sequence shown here is derived from an EMBL/GenBank/DDBJ whole genome shotgun (WGS) entry which is preliminary data.</text>
</comment>
<dbReference type="AlphaFoldDB" id="A0A812IYD5"/>
<evidence type="ECO:0000256" key="1">
    <source>
        <dbReference type="SAM" id="MobiDB-lite"/>
    </source>
</evidence>
<reference evidence="2" key="1">
    <citation type="submission" date="2021-02" db="EMBL/GenBank/DDBJ databases">
        <authorList>
            <person name="Dougan E. K."/>
            <person name="Rhodes N."/>
            <person name="Thang M."/>
            <person name="Chan C."/>
        </authorList>
    </citation>
    <scope>NUCLEOTIDE SEQUENCE</scope>
</reference>
<feature type="region of interest" description="Disordered" evidence="1">
    <location>
        <begin position="730"/>
        <end position="774"/>
    </location>
</feature>
<feature type="compositionally biased region" description="Basic residues" evidence="1">
    <location>
        <begin position="397"/>
        <end position="412"/>
    </location>
</feature>
<evidence type="ECO:0000313" key="3">
    <source>
        <dbReference type="Proteomes" id="UP000649617"/>
    </source>
</evidence>
<accession>A0A812IYD5</accession>
<protein>
    <submittedName>
        <fullName evidence="2">Uncharacterized protein</fullName>
    </submittedName>
</protein>
<feature type="compositionally biased region" description="Pro residues" evidence="1">
    <location>
        <begin position="426"/>
        <end position="450"/>
    </location>
</feature>
<evidence type="ECO:0000313" key="2">
    <source>
        <dbReference type="EMBL" id="CAE7181179.1"/>
    </source>
</evidence>
<feature type="non-terminal residue" evidence="2">
    <location>
        <position position="1"/>
    </location>
</feature>
<proteinExistence type="predicted"/>
<organism evidence="2 3">
    <name type="scientific">Symbiodinium pilosum</name>
    <name type="common">Dinoflagellate</name>
    <dbReference type="NCBI Taxonomy" id="2952"/>
    <lineage>
        <taxon>Eukaryota</taxon>
        <taxon>Sar</taxon>
        <taxon>Alveolata</taxon>
        <taxon>Dinophyceae</taxon>
        <taxon>Suessiales</taxon>
        <taxon>Symbiodiniaceae</taxon>
        <taxon>Symbiodinium</taxon>
    </lineage>
</organism>
<dbReference type="EMBL" id="CAJNIZ010001024">
    <property type="protein sequence ID" value="CAE7181179.1"/>
    <property type="molecule type" value="Genomic_DNA"/>
</dbReference>
<name>A0A812IYD5_SYMPI</name>
<sequence>MSKKPKVTTCTWSQERGLLRQWDEGALRTIIQQQKKITRTTKELGFKKLYQILIVIDDFADQPELHHLDLGLLQKLRLISAAVRVNMQFMCVWRLRNQLELEAVLEELTALLPKQELQAIKKRRGSARCPSRACSMLSLGQKMGCREPGVGQGVLAAPDHVYSVTDPLRLVAVELEEAGAAGAIPRRMSTTIYVDSRKRVAGDDSSFEFDIGETLHLQTGAKLSIFKMRPADPQLGGAAGRCLHALPRTGSYPAGAMPTRPLSINHLLGPSFIEGALQIFTFVTMNPYSELANAADIKGPLGQDILCKCIINAGLGFVMSTRTDEGHFVKLHGPITLRTLRFKLTDVDGNTAEPSAPDAAEFAAEPAGEPAAEPAAEQFAPQPVPEPPKPAEPAPAPKRRGRPPGSKNKPKAPKTVPAEEAIAAPAPEPAQPPSAPSPAPEPARPEPPAEPVRMTPAQERALRQDRMYPSYNLNPLLRRRHRMAEAVNRRIPQLRYAPAERQGIQRMARDVAAGSCNIPEESRKLTLLNNASIYTSSHFYLDDYNAPEPISEVLSPLLEQIAVGASGETVGRAIRNASPTGAASLLLDSNNQNGVAELVVLSGGGVQINSFQQFISFNNTSGLANMAIEPNIGGSNDGEVIFGYGFVTLSDQALKENVRAIPDFDAVEPQLYDRIDGGKALGLFQQLARDFNARDPWKLYQIARREFPGRADLTSARAAAALRSDVAAEFGQERGGGAERPPASGPHRLLPEHKGRATTALPGSVVHRQKDPSDRNATAVINRAIQTLKKDLAGEVARHGGGWGDHVDEATEAYNARPHQAVTVAPKNVETMPAATFRVYQDNAAKFQHNKELTEGRKRRLEEAGAFRAPTNARRSFEPQYGPARDVASVESMVVRATD</sequence>
<keyword evidence="3" id="KW-1185">Reference proteome</keyword>